<dbReference type="RefSeq" id="WP_184800193.1">
    <property type="nucleotide sequence ID" value="NZ_JACHMY010000001.1"/>
</dbReference>
<feature type="transmembrane region" description="Helical" evidence="1">
    <location>
        <begin position="114"/>
        <end position="136"/>
    </location>
</feature>
<accession>A0A7W9MX27</accession>
<keyword evidence="1" id="KW-1133">Transmembrane helix</keyword>
<dbReference type="Proteomes" id="UP000549971">
    <property type="component" value="Unassembled WGS sequence"/>
</dbReference>
<keyword evidence="1" id="KW-0812">Transmembrane</keyword>
<feature type="transmembrane region" description="Helical" evidence="1">
    <location>
        <begin position="12"/>
        <end position="37"/>
    </location>
</feature>
<feature type="transmembrane region" description="Helical" evidence="1">
    <location>
        <begin position="148"/>
        <end position="177"/>
    </location>
</feature>
<keyword evidence="1" id="KW-0472">Membrane</keyword>
<comment type="caution">
    <text evidence="2">The sequence shown here is derived from an EMBL/GenBank/DDBJ whole genome shotgun (WGS) entry which is preliminary data.</text>
</comment>
<gene>
    <name evidence="2" type="ORF">HDA39_005669</name>
</gene>
<name>A0A7W9MX27_9ACTN</name>
<keyword evidence="3" id="KW-1185">Reference proteome</keyword>
<sequence length="215" mass="22036">MKDRMPGALRALWHELPLLAVSGVLVCTAFVGVVALMPGLGPGGVLLMAVLVAPVWAGVVATTDSVVLGGRGGVLQLLRCIGRHWLAGLSVGVVPGVVVALALVNWSLYSGPVMLLPLGLSCCAAVLLVLASFSAFSLRVTGGLRGKALWLAALGVVARSPWMPLGVLSVVVVALLLGTSVTASLLLLAPGPVALFASAGTWTVYRMENLHALHR</sequence>
<evidence type="ECO:0000313" key="2">
    <source>
        <dbReference type="EMBL" id="MBB5838935.1"/>
    </source>
</evidence>
<protein>
    <recommendedName>
        <fullName evidence="4">DUF624 domain-containing protein</fullName>
    </recommendedName>
</protein>
<evidence type="ECO:0000313" key="3">
    <source>
        <dbReference type="Proteomes" id="UP000549971"/>
    </source>
</evidence>
<proteinExistence type="predicted"/>
<organism evidence="2 3">
    <name type="scientific">Kribbella italica</name>
    <dbReference type="NCBI Taxonomy" id="1540520"/>
    <lineage>
        <taxon>Bacteria</taxon>
        <taxon>Bacillati</taxon>
        <taxon>Actinomycetota</taxon>
        <taxon>Actinomycetes</taxon>
        <taxon>Propionibacteriales</taxon>
        <taxon>Kribbellaceae</taxon>
        <taxon>Kribbella</taxon>
    </lineage>
</organism>
<dbReference type="EMBL" id="JACHMY010000001">
    <property type="protein sequence ID" value="MBB5838935.1"/>
    <property type="molecule type" value="Genomic_DNA"/>
</dbReference>
<feature type="transmembrane region" description="Helical" evidence="1">
    <location>
        <begin position="84"/>
        <end position="108"/>
    </location>
</feature>
<reference evidence="2 3" key="1">
    <citation type="submission" date="2020-08" db="EMBL/GenBank/DDBJ databases">
        <title>Sequencing the genomes of 1000 actinobacteria strains.</title>
        <authorList>
            <person name="Klenk H.-P."/>
        </authorList>
    </citation>
    <scope>NUCLEOTIDE SEQUENCE [LARGE SCALE GENOMIC DNA]</scope>
    <source>
        <strain evidence="2 3">DSM 28967</strain>
    </source>
</reference>
<feature type="transmembrane region" description="Helical" evidence="1">
    <location>
        <begin position="183"/>
        <end position="205"/>
    </location>
</feature>
<evidence type="ECO:0008006" key="4">
    <source>
        <dbReference type="Google" id="ProtNLM"/>
    </source>
</evidence>
<feature type="transmembrane region" description="Helical" evidence="1">
    <location>
        <begin position="43"/>
        <end position="63"/>
    </location>
</feature>
<evidence type="ECO:0000256" key="1">
    <source>
        <dbReference type="SAM" id="Phobius"/>
    </source>
</evidence>
<dbReference type="AlphaFoldDB" id="A0A7W9MX27"/>